<organism evidence="1 2">
    <name type="scientific">Lysobacter koreensis</name>
    <dbReference type="NCBI Taxonomy" id="266122"/>
    <lineage>
        <taxon>Bacteria</taxon>
        <taxon>Pseudomonadati</taxon>
        <taxon>Pseudomonadota</taxon>
        <taxon>Gammaproteobacteria</taxon>
        <taxon>Lysobacterales</taxon>
        <taxon>Lysobacteraceae</taxon>
        <taxon>Lysobacter</taxon>
    </lineage>
</organism>
<sequence length="111" mass="11071">MANADGESVGIDGSATITSLGAGYAGCIRELRFGGACTLVHSAAIVLPNGANITTAQPDIAVFRCLTAGVWLLVSYSRTGAIIGYTPVNKAGDTMTGALNLPANGLVVGTS</sequence>
<protein>
    <submittedName>
        <fullName evidence="1">Uncharacterized protein</fullName>
    </submittedName>
</protein>
<proteinExistence type="predicted"/>
<comment type="caution">
    <text evidence="1">The sequence shown here is derived from an EMBL/GenBank/DDBJ whole genome shotgun (WGS) entry which is preliminary data.</text>
</comment>
<name>A0ABW2YIH5_9GAMM</name>
<gene>
    <name evidence="1" type="ORF">ACFQZQ_02820</name>
</gene>
<accession>A0ABW2YIH5</accession>
<dbReference type="RefSeq" id="WP_386811155.1">
    <property type="nucleotide sequence ID" value="NZ_JBHTIH010000002.1"/>
</dbReference>
<reference evidence="2" key="1">
    <citation type="journal article" date="2019" name="Int. J. Syst. Evol. Microbiol.">
        <title>The Global Catalogue of Microorganisms (GCM) 10K type strain sequencing project: providing services to taxonomists for standard genome sequencing and annotation.</title>
        <authorList>
            <consortium name="The Broad Institute Genomics Platform"/>
            <consortium name="The Broad Institute Genome Sequencing Center for Infectious Disease"/>
            <person name="Wu L."/>
            <person name="Ma J."/>
        </authorList>
    </citation>
    <scope>NUCLEOTIDE SEQUENCE [LARGE SCALE GENOMIC DNA]</scope>
    <source>
        <strain evidence="2">CCUG 55491</strain>
    </source>
</reference>
<evidence type="ECO:0000313" key="1">
    <source>
        <dbReference type="EMBL" id="MFD0738222.1"/>
    </source>
</evidence>
<evidence type="ECO:0000313" key="2">
    <source>
        <dbReference type="Proteomes" id="UP001597090"/>
    </source>
</evidence>
<dbReference type="EMBL" id="JBHTIH010000002">
    <property type="protein sequence ID" value="MFD0738222.1"/>
    <property type="molecule type" value="Genomic_DNA"/>
</dbReference>
<dbReference type="Proteomes" id="UP001597090">
    <property type="component" value="Unassembled WGS sequence"/>
</dbReference>
<keyword evidence="2" id="KW-1185">Reference proteome</keyword>